<dbReference type="InterPro" id="IPR005101">
    <property type="entry name" value="Cryptochr/Photolyase_FAD-bd"/>
</dbReference>
<dbReference type="Gene3D" id="1.10.579.10">
    <property type="entry name" value="DNA Cyclobutane Dipyrimidine Photolyase, subunit A, domain 3"/>
    <property type="match status" value="1"/>
</dbReference>
<evidence type="ECO:0000256" key="2">
    <source>
        <dbReference type="ARBA" id="ARBA00022630"/>
    </source>
</evidence>
<dbReference type="InterPro" id="IPR036134">
    <property type="entry name" value="Crypto/Photolyase_FAD-like_sf"/>
</dbReference>
<keyword evidence="2" id="KW-0285">Flavoprotein</keyword>
<dbReference type="PANTHER" id="PTHR11455:SF9">
    <property type="entry name" value="CRYPTOCHROME CIRCADIAN CLOCK 5 ISOFORM X1"/>
    <property type="match status" value="1"/>
</dbReference>
<dbReference type="PANTHER" id="PTHR11455">
    <property type="entry name" value="CRYPTOCHROME"/>
    <property type="match status" value="1"/>
</dbReference>
<evidence type="ECO:0000256" key="4">
    <source>
        <dbReference type="SAM" id="MobiDB-lite"/>
    </source>
</evidence>
<evidence type="ECO:0000256" key="1">
    <source>
        <dbReference type="ARBA" id="ARBA00001974"/>
    </source>
</evidence>
<comment type="caution">
    <text evidence="6">The sequence shown here is derived from an EMBL/GenBank/DDBJ whole genome shotgun (WGS) entry which is preliminary data.</text>
</comment>
<dbReference type="SUPFAM" id="SSF48173">
    <property type="entry name" value="Cryptochrome/photolyase FAD-binding domain"/>
    <property type="match status" value="1"/>
</dbReference>
<accession>A0ABV2LBG7</accession>
<proteinExistence type="predicted"/>
<keyword evidence="3" id="KW-0274">FAD</keyword>
<dbReference type="InterPro" id="IPR002081">
    <property type="entry name" value="Cryptochrome/DNA_photolyase_1"/>
</dbReference>
<protein>
    <recommendedName>
        <fullName evidence="5">Cryptochrome/DNA photolyase FAD-binding domain-containing protein</fullName>
    </recommendedName>
</protein>
<feature type="region of interest" description="Disordered" evidence="4">
    <location>
        <begin position="402"/>
        <end position="422"/>
    </location>
</feature>
<dbReference type="EMBL" id="JBEPMM010000024">
    <property type="protein sequence ID" value="MET3695200.1"/>
    <property type="molecule type" value="Genomic_DNA"/>
</dbReference>
<evidence type="ECO:0000259" key="5">
    <source>
        <dbReference type="Pfam" id="PF03441"/>
    </source>
</evidence>
<feature type="domain" description="Cryptochrome/DNA photolyase FAD-binding" evidence="5">
    <location>
        <begin position="247"/>
        <end position="395"/>
    </location>
</feature>
<dbReference type="Proteomes" id="UP001549145">
    <property type="component" value="Unassembled WGS sequence"/>
</dbReference>
<keyword evidence="7" id="KW-1185">Reference proteome</keyword>
<evidence type="ECO:0000313" key="7">
    <source>
        <dbReference type="Proteomes" id="UP001549145"/>
    </source>
</evidence>
<evidence type="ECO:0000256" key="3">
    <source>
        <dbReference type="ARBA" id="ARBA00022827"/>
    </source>
</evidence>
<comment type="cofactor">
    <cofactor evidence="1">
        <name>FAD</name>
        <dbReference type="ChEBI" id="CHEBI:57692"/>
    </cofactor>
</comment>
<organism evidence="6 7">
    <name type="scientific">Methylobacterium goesingense</name>
    <dbReference type="NCBI Taxonomy" id="243690"/>
    <lineage>
        <taxon>Bacteria</taxon>
        <taxon>Pseudomonadati</taxon>
        <taxon>Pseudomonadota</taxon>
        <taxon>Alphaproteobacteria</taxon>
        <taxon>Hyphomicrobiales</taxon>
        <taxon>Methylobacteriaceae</taxon>
        <taxon>Methylobacterium</taxon>
    </lineage>
</organism>
<sequence length="422" mass="46296">MTGYGGFTVLRIAPEGRGRPRRTPHRRALEEAAEARLEAHFSAKGIPFEVRGPGDDTSVAAACRRHGCSVVIRNAADGMAAELAHHRRWADELAAACIPLLTVNGEMIRRKGAGGARPDVPFLSDAVEVAPGALPDDHPIALLRAFLRVLPERDYLASMWMPGRDRLSTSLLSTHFAAGTLSSDRARAETEAAERAWHRANPGQARTVAGKSFGAFKGRVRYRPGFLTTFSRYEDDLRPLPITPEMRRRVEVWRDGCTGIPMPDAAMRELKATGWINFRLRQLAASYAVQLLGLPPFEVGTVLAELFDDYEPGITWLQVAINDGRVNQDRGPRILNPVKQGRDLDPDESYVRAWLPELASLPAGFAHEPWLHPASPLPPPLVDHLAAARAARAAWGAKSPALGARPVHETPSFDFGERNAPR</sequence>
<evidence type="ECO:0000313" key="6">
    <source>
        <dbReference type="EMBL" id="MET3695200.1"/>
    </source>
</evidence>
<name>A0ABV2LBG7_9HYPH</name>
<gene>
    <name evidence="6" type="ORF">ABID43_004766</name>
</gene>
<dbReference type="Pfam" id="PF03441">
    <property type="entry name" value="FAD_binding_7"/>
    <property type="match status" value="1"/>
</dbReference>
<reference evidence="6 7" key="1">
    <citation type="submission" date="2024-06" db="EMBL/GenBank/DDBJ databases">
        <title>Genomic Encyclopedia of Type Strains, Phase IV (KMG-IV): sequencing the most valuable type-strain genomes for metagenomic binning, comparative biology and taxonomic classification.</title>
        <authorList>
            <person name="Goeker M."/>
        </authorList>
    </citation>
    <scope>NUCLEOTIDE SEQUENCE [LARGE SCALE GENOMIC DNA]</scope>
    <source>
        <strain evidence="6 7">DSM 21331</strain>
    </source>
</reference>